<evidence type="ECO:0000313" key="4">
    <source>
        <dbReference type="EMBL" id="MXY95607.1"/>
    </source>
</evidence>
<evidence type="ECO:0000256" key="1">
    <source>
        <dbReference type="ARBA" id="ARBA00023002"/>
    </source>
</evidence>
<keyword evidence="1" id="KW-0560">Oxidoreductase</keyword>
<dbReference type="Pfam" id="PF01408">
    <property type="entry name" value="GFO_IDH_MocA"/>
    <property type="match status" value="1"/>
</dbReference>
<feature type="domain" description="GFO/IDH/MocA-like oxidoreductase" evidence="3">
    <location>
        <begin position="200"/>
        <end position="312"/>
    </location>
</feature>
<comment type="caution">
    <text evidence="4">The sequence shown here is derived from an EMBL/GenBank/DDBJ whole genome shotgun (WGS) entry which is preliminary data.</text>
</comment>
<accession>A0A6B0YYA4</accession>
<dbReference type="Gene3D" id="3.30.360.10">
    <property type="entry name" value="Dihydrodipicolinate Reductase, domain 2"/>
    <property type="match status" value="1"/>
</dbReference>
<dbReference type="InterPro" id="IPR036291">
    <property type="entry name" value="NAD(P)-bd_dom_sf"/>
</dbReference>
<dbReference type="SUPFAM" id="SSF55347">
    <property type="entry name" value="Glyceraldehyde-3-phosphate dehydrogenase-like, C-terminal domain"/>
    <property type="match status" value="1"/>
</dbReference>
<dbReference type="PANTHER" id="PTHR43818">
    <property type="entry name" value="BCDNA.GH03377"/>
    <property type="match status" value="1"/>
</dbReference>
<dbReference type="GO" id="GO:0000166">
    <property type="term" value="F:nucleotide binding"/>
    <property type="evidence" value="ECO:0007669"/>
    <property type="project" value="InterPro"/>
</dbReference>
<dbReference type="InterPro" id="IPR050463">
    <property type="entry name" value="Gfo/Idh/MocA_oxidrdct_glycsds"/>
</dbReference>
<dbReference type="InterPro" id="IPR000683">
    <property type="entry name" value="Gfo/Idh/MocA-like_OxRdtase_N"/>
</dbReference>
<name>A0A6B0YYA4_9CHLR</name>
<sequence>MKTGATSGPPDSKKRLNRFTTSVQTSLCPSPGRCFSSSANRPADVLVDVDSASRAAAYTEKDFMYGVGILGNCCTHGAGTAGQFAAHPRTWVVTGYEPREQRAGELQRAMQAPLAASYEAVVDHAQVEILALATDPCDKAEMVELAARAGKALWINKPLCHNPAAARRIEEQVRAAGVPAVFDVPMVKFQPAFDKLLHQVRAELYGQVVSYYHTFGMTFAQDFPIRETWPERFDPAATAGGGEMTNMGCYAIDYALHLLGVPRRVEARWQKFWRPYVEADVENFGQICLDYGRFWAVLSVGKQAVEGQRGPRNALTVEFEGANFFLDPGAGLVVETGRARPLDDYLDGHQCPSSIDQLLAALEGGPAPQSDIATAARGVEVLCGAYQSILEERPVDLPLTRAKNPLFESSS</sequence>
<protein>
    <submittedName>
        <fullName evidence="4">Gfo/Idh/MocA family oxidoreductase</fullName>
    </submittedName>
</protein>
<dbReference type="SUPFAM" id="SSF51735">
    <property type="entry name" value="NAD(P)-binding Rossmann-fold domains"/>
    <property type="match status" value="1"/>
</dbReference>
<evidence type="ECO:0000259" key="2">
    <source>
        <dbReference type="Pfam" id="PF01408"/>
    </source>
</evidence>
<proteinExistence type="predicted"/>
<dbReference type="InterPro" id="IPR055170">
    <property type="entry name" value="GFO_IDH_MocA-like_dom"/>
</dbReference>
<dbReference type="EMBL" id="VXRG01000163">
    <property type="protein sequence ID" value="MXY95607.1"/>
    <property type="molecule type" value="Genomic_DNA"/>
</dbReference>
<evidence type="ECO:0000259" key="3">
    <source>
        <dbReference type="Pfam" id="PF22725"/>
    </source>
</evidence>
<reference evidence="4" key="1">
    <citation type="submission" date="2019-09" db="EMBL/GenBank/DDBJ databases">
        <title>Characterisation of the sponge microbiome using genome-centric metagenomics.</title>
        <authorList>
            <person name="Engelberts J.P."/>
            <person name="Robbins S.J."/>
            <person name="De Goeij J.M."/>
            <person name="Aranda M."/>
            <person name="Bell S.C."/>
            <person name="Webster N.S."/>
        </authorList>
    </citation>
    <scope>NUCLEOTIDE SEQUENCE</scope>
    <source>
        <strain evidence="4">SB0664_bin_27</strain>
    </source>
</reference>
<gene>
    <name evidence="4" type="ORF">F4Y42_19390</name>
</gene>
<feature type="domain" description="Gfo/Idh/MocA-like oxidoreductase N-terminal" evidence="2">
    <location>
        <begin position="77"/>
        <end position="178"/>
    </location>
</feature>
<dbReference type="Gene3D" id="3.40.50.720">
    <property type="entry name" value="NAD(P)-binding Rossmann-like Domain"/>
    <property type="match status" value="1"/>
</dbReference>
<dbReference type="GO" id="GO:0016491">
    <property type="term" value="F:oxidoreductase activity"/>
    <property type="evidence" value="ECO:0007669"/>
    <property type="project" value="UniProtKB-KW"/>
</dbReference>
<organism evidence="4">
    <name type="scientific">Caldilineaceae bacterium SB0664_bin_27</name>
    <dbReference type="NCBI Taxonomy" id="2605260"/>
    <lineage>
        <taxon>Bacteria</taxon>
        <taxon>Bacillati</taxon>
        <taxon>Chloroflexota</taxon>
        <taxon>Caldilineae</taxon>
        <taxon>Caldilineales</taxon>
        <taxon>Caldilineaceae</taxon>
    </lineage>
</organism>
<dbReference type="Pfam" id="PF22725">
    <property type="entry name" value="GFO_IDH_MocA_C3"/>
    <property type="match status" value="1"/>
</dbReference>
<dbReference type="PANTHER" id="PTHR43818:SF11">
    <property type="entry name" value="BCDNA.GH03377"/>
    <property type="match status" value="1"/>
</dbReference>
<dbReference type="AlphaFoldDB" id="A0A6B0YYA4"/>